<feature type="region of interest" description="Disordered" evidence="1">
    <location>
        <begin position="120"/>
        <end position="175"/>
    </location>
</feature>
<dbReference type="Proteomes" id="UP001596512">
    <property type="component" value="Unassembled WGS sequence"/>
</dbReference>
<accession>A0ABW2TRU5</accession>
<gene>
    <name evidence="3" type="ORF">ACFQV2_20325</name>
</gene>
<protein>
    <recommendedName>
        <fullName evidence="5">Peptidase inhibitor I9</fullName>
    </recommendedName>
</protein>
<evidence type="ECO:0000313" key="4">
    <source>
        <dbReference type="Proteomes" id="UP001596512"/>
    </source>
</evidence>
<proteinExistence type="predicted"/>
<evidence type="ECO:0008006" key="5">
    <source>
        <dbReference type="Google" id="ProtNLM"/>
    </source>
</evidence>
<evidence type="ECO:0000256" key="2">
    <source>
        <dbReference type="SAM" id="SignalP"/>
    </source>
</evidence>
<feature type="chain" id="PRO_5047226311" description="Peptidase inhibitor I9" evidence="2">
    <location>
        <begin position="33"/>
        <end position="175"/>
    </location>
</feature>
<sequence length="175" mass="17755">MKPVRRRSTTRPLIIPLLGVVVAALAPVPASAAPAADAPGSGLGRHDRQLLAEARANGDPTVTMLIAAKPGSSDAVARGLQGLGGRIGYHDQALGYLRAEVPTARAEKAAAVSGVQAADLDEVVPLDDPRPDGATVPTPFPPPDSSTPRDNPYMPVGRPGPPRSPPPTPPGTAAA</sequence>
<keyword evidence="2" id="KW-0732">Signal</keyword>
<evidence type="ECO:0000256" key="1">
    <source>
        <dbReference type="SAM" id="MobiDB-lite"/>
    </source>
</evidence>
<keyword evidence="4" id="KW-1185">Reference proteome</keyword>
<reference evidence="4" key="1">
    <citation type="journal article" date="2019" name="Int. J. Syst. Evol. Microbiol.">
        <title>The Global Catalogue of Microorganisms (GCM) 10K type strain sequencing project: providing services to taxonomists for standard genome sequencing and annotation.</title>
        <authorList>
            <consortium name="The Broad Institute Genomics Platform"/>
            <consortium name="The Broad Institute Genome Sequencing Center for Infectious Disease"/>
            <person name="Wu L."/>
            <person name="Ma J."/>
        </authorList>
    </citation>
    <scope>NUCLEOTIDE SEQUENCE [LARGE SCALE GENOMIC DNA]</scope>
    <source>
        <strain evidence="4">JCM 17695</strain>
    </source>
</reference>
<feature type="compositionally biased region" description="Pro residues" evidence="1">
    <location>
        <begin position="158"/>
        <end position="175"/>
    </location>
</feature>
<organism evidence="3 4">
    <name type="scientific">Actinokineospora soli</name>
    <dbReference type="NCBI Taxonomy" id="1048753"/>
    <lineage>
        <taxon>Bacteria</taxon>
        <taxon>Bacillati</taxon>
        <taxon>Actinomycetota</taxon>
        <taxon>Actinomycetes</taxon>
        <taxon>Pseudonocardiales</taxon>
        <taxon>Pseudonocardiaceae</taxon>
        <taxon>Actinokineospora</taxon>
    </lineage>
</organism>
<evidence type="ECO:0000313" key="3">
    <source>
        <dbReference type="EMBL" id="MFC7615493.1"/>
    </source>
</evidence>
<name>A0ABW2TRU5_9PSEU</name>
<feature type="signal peptide" evidence="2">
    <location>
        <begin position="1"/>
        <end position="32"/>
    </location>
</feature>
<comment type="caution">
    <text evidence="3">The sequence shown here is derived from an EMBL/GenBank/DDBJ whole genome shotgun (WGS) entry which is preliminary data.</text>
</comment>
<dbReference type="EMBL" id="JBHTEY010000004">
    <property type="protein sequence ID" value="MFC7615493.1"/>
    <property type="molecule type" value="Genomic_DNA"/>
</dbReference>